<dbReference type="InterPro" id="IPR011066">
    <property type="entry name" value="MscS_channel_C_sf"/>
</dbReference>
<evidence type="ECO:0000259" key="9">
    <source>
        <dbReference type="Pfam" id="PF21082"/>
    </source>
</evidence>
<evidence type="ECO:0000256" key="7">
    <source>
        <dbReference type="SAM" id="Phobius"/>
    </source>
</evidence>
<protein>
    <submittedName>
        <fullName evidence="11">Low conductance mechanosensitive channel YnaI</fullName>
    </submittedName>
</protein>
<evidence type="ECO:0000313" key="11">
    <source>
        <dbReference type="EMBL" id="OIR13815.1"/>
    </source>
</evidence>
<dbReference type="Pfam" id="PF00924">
    <property type="entry name" value="MS_channel_2nd"/>
    <property type="match status" value="1"/>
</dbReference>
<dbReference type="InterPro" id="IPR045042">
    <property type="entry name" value="YnaI-like"/>
</dbReference>
<evidence type="ECO:0000256" key="5">
    <source>
        <dbReference type="ARBA" id="ARBA00022989"/>
    </source>
</evidence>
<dbReference type="GO" id="GO:0055085">
    <property type="term" value="P:transmembrane transport"/>
    <property type="evidence" value="ECO:0007669"/>
    <property type="project" value="InterPro"/>
</dbReference>
<dbReference type="InterPro" id="IPR049142">
    <property type="entry name" value="MS_channel_1st"/>
</dbReference>
<keyword evidence="4 7" id="KW-0812">Transmembrane</keyword>
<name>A0A1J5SZ72_9ZZZZ</name>
<keyword evidence="3" id="KW-1003">Cell membrane</keyword>
<proteinExistence type="inferred from homology"/>
<feature type="domain" description="Mechanosensitive ion channel MscS C-terminal" evidence="9">
    <location>
        <begin position="252"/>
        <end position="336"/>
    </location>
</feature>
<evidence type="ECO:0000256" key="3">
    <source>
        <dbReference type="ARBA" id="ARBA00022475"/>
    </source>
</evidence>
<dbReference type="Pfam" id="PF21082">
    <property type="entry name" value="MS_channel_3rd"/>
    <property type="match status" value="1"/>
</dbReference>
<gene>
    <name evidence="11" type="primary">ynaI_2</name>
    <name evidence="11" type="ORF">GALL_49500</name>
</gene>
<reference evidence="11" key="1">
    <citation type="submission" date="2016-10" db="EMBL/GenBank/DDBJ databases">
        <title>Sequence of Gallionella enrichment culture.</title>
        <authorList>
            <person name="Poehlein A."/>
            <person name="Muehling M."/>
            <person name="Daniel R."/>
        </authorList>
    </citation>
    <scope>NUCLEOTIDE SEQUENCE</scope>
</reference>
<evidence type="ECO:0000256" key="6">
    <source>
        <dbReference type="ARBA" id="ARBA00023136"/>
    </source>
</evidence>
<feature type="domain" description="Mechanosensitive ion channel transmembrane helices 2/3" evidence="10">
    <location>
        <begin position="132"/>
        <end position="173"/>
    </location>
</feature>
<dbReference type="Pfam" id="PF21088">
    <property type="entry name" value="MS_channel_1st"/>
    <property type="match status" value="1"/>
</dbReference>
<accession>A0A1J5SZ72</accession>
<dbReference type="SUPFAM" id="SSF82689">
    <property type="entry name" value="Mechanosensitive channel protein MscS (YggB), C-terminal domain"/>
    <property type="match status" value="1"/>
</dbReference>
<dbReference type="InterPro" id="IPR006685">
    <property type="entry name" value="MscS_channel_2nd"/>
</dbReference>
<evidence type="ECO:0000256" key="4">
    <source>
        <dbReference type="ARBA" id="ARBA00022692"/>
    </source>
</evidence>
<comment type="caution">
    <text evidence="11">The sequence shown here is derived from an EMBL/GenBank/DDBJ whole genome shotgun (WGS) entry which is preliminary data.</text>
</comment>
<dbReference type="Gene3D" id="1.10.287.1260">
    <property type="match status" value="1"/>
</dbReference>
<evidence type="ECO:0000259" key="8">
    <source>
        <dbReference type="Pfam" id="PF00924"/>
    </source>
</evidence>
<dbReference type="PANTHER" id="PTHR43634">
    <property type="entry name" value="OW CONDUCTANCE MECHANOSENSITIVE CHANNEL"/>
    <property type="match status" value="1"/>
</dbReference>
<dbReference type="PANTHER" id="PTHR43634:SF2">
    <property type="entry name" value="LOW CONDUCTANCE MECHANOSENSITIVE CHANNEL YNAI"/>
    <property type="match status" value="1"/>
</dbReference>
<evidence type="ECO:0000256" key="2">
    <source>
        <dbReference type="ARBA" id="ARBA00008017"/>
    </source>
</evidence>
<dbReference type="GO" id="GO:0005886">
    <property type="term" value="C:plasma membrane"/>
    <property type="evidence" value="ECO:0007669"/>
    <property type="project" value="UniProtKB-SubCell"/>
</dbReference>
<dbReference type="SUPFAM" id="SSF50182">
    <property type="entry name" value="Sm-like ribonucleoproteins"/>
    <property type="match status" value="1"/>
</dbReference>
<dbReference type="InterPro" id="IPR011014">
    <property type="entry name" value="MscS_channel_TM-2"/>
</dbReference>
<keyword evidence="5 7" id="KW-1133">Transmembrane helix</keyword>
<evidence type="ECO:0000259" key="10">
    <source>
        <dbReference type="Pfam" id="PF21088"/>
    </source>
</evidence>
<dbReference type="SUPFAM" id="SSF82861">
    <property type="entry name" value="Mechanosensitive channel protein MscS (YggB), transmembrane region"/>
    <property type="match status" value="1"/>
</dbReference>
<dbReference type="Gene3D" id="2.30.30.60">
    <property type="match status" value="1"/>
</dbReference>
<dbReference type="AlphaFoldDB" id="A0A1J5SZ72"/>
<dbReference type="Gene3D" id="3.30.70.100">
    <property type="match status" value="1"/>
</dbReference>
<dbReference type="EMBL" id="MLJW01000013">
    <property type="protein sequence ID" value="OIR13815.1"/>
    <property type="molecule type" value="Genomic_DNA"/>
</dbReference>
<dbReference type="InterPro" id="IPR049278">
    <property type="entry name" value="MS_channel_C"/>
</dbReference>
<dbReference type="InterPro" id="IPR023408">
    <property type="entry name" value="MscS_beta-dom_sf"/>
</dbReference>
<feature type="transmembrane region" description="Helical" evidence="7">
    <location>
        <begin position="157"/>
        <end position="176"/>
    </location>
</feature>
<feature type="transmembrane region" description="Helical" evidence="7">
    <location>
        <begin position="12"/>
        <end position="30"/>
    </location>
</feature>
<evidence type="ECO:0000256" key="1">
    <source>
        <dbReference type="ARBA" id="ARBA00004651"/>
    </source>
</evidence>
<keyword evidence="6 7" id="KW-0472">Membrane</keyword>
<organism evidence="11">
    <name type="scientific">mine drainage metagenome</name>
    <dbReference type="NCBI Taxonomy" id="410659"/>
    <lineage>
        <taxon>unclassified sequences</taxon>
        <taxon>metagenomes</taxon>
        <taxon>ecological metagenomes</taxon>
    </lineage>
</organism>
<dbReference type="InterPro" id="IPR010920">
    <property type="entry name" value="LSM_dom_sf"/>
</dbReference>
<sequence>MPINLSPETIRLLLILAATVAAHVVARLVLQHAEKIAARTSNIWDDSLIEAARRPLPVLIWLGGISFALHLIHRQTGEQLLEYIAPMRDIGIVLCLSWFLLQLIRELGDNVVSSRTGMGEEADRTTVDGLSKVARITVIVAAALGVMQTLGFSISGVLAFGGMGGIAVGFAAKDLLANFFGGLMIHLDRPFNVGETIRSPDKQIEGKVEHIGWRQTRLRATNMALIYVPNALFTSIVVENPSRMSHRRIRETIGLRYDDLGKMGAIVAEIQAMLQNHPDIDTGQETVVAFDQFADSSINLVFQAFSRHTKLSQFHASKQHILLQISEIVAKHGAEFAFPTRTLHLNQPAA</sequence>
<feature type="domain" description="Mechanosensitive ion channel MscS" evidence="8">
    <location>
        <begin position="174"/>
        <end position="243"/>
    </location>
</feature>
<comment type="similarity">
    <text evidence="2">Belongs to the MscS (TC 1.A.23) family.</text>
</comment>
<comment type="subcellular location">
    <subcellularLocation>
        <location evidence="1">Cell membrane</location>
        <topology evidence="1">Multi-pass membrane protein</topology>
    </subcellularLocation>
</comment>